<keyword evidence="8" id="KW-0472">Membrane</keyword>
<keyword evidence="5" id="KW-0653">Protein transport</keyword>
<evidence type="ECO:0000256" key="8">
    <source>
        <dbReference type="ARBA" id="ARBA00023136"/>
    </source>
</evidence>
<proteinExistence type="inferred from homology"/>
<dbReference type="KEGG" id="crg:105339140"/>
<evidence type="ECO:0000256" key="2">
    <source>
        <dbReference type="ARBA" id="ARBA00008817"/>
    </source>
</evidence>
<evidence type="ECO:0000256" key="1">
    <source>
        <dbReference type="ARBA" id="ARBA00004637"/>
    </source>
</evidence>
<dbReference type="OMA" id="AKYLIQI"/>
<accession>A0A8W8KRV1</accession>
<dbReference type="GO" id="GO:0005744">
    <property type="term" value="C:TIM23 mitochondrial import inner membrane translocase complex"/>
    <property type="evidence" value="ECO:0007669"/>
    <property type="project" value="InterPro"/>
</dbReference>
<name>A0A8W8KRV1_MAGGI</name>
<evidence type="ECO:0000256" key="4">
    <source>
        <dbReference type="ARBA" id="ARBA00022792"/>
    </source>
</evidence>
<dbReference type="EnsemblMetazoa" id="G25042.1">
    <property type="protein sequence ID" value="G25042.1:cds"/>
    <property type="gene ID" value="G25042"/>
</dbReference>
<comment type="similarity">
    <text evidence="2">Belongs to the TIM16/PAM16 family.</text>
</comment>
<evidence type="ECO:0000256" key="5">
    <source>
        <dbReference type="ARBA" id="ARBA00022927"/>
    </source>
</evidence>
<sequence>MKIQTLKLHGFFFFAWFGCPSESNPRRIFHNISFVHQIPGMKPLLELIIGGAQIVGRAFTRAVREEFRTSQQAAERAGGGRQGARRVANDSITGMTLQEAKQILNVTEPHDIETIEKNYKHLFEVNDKAKGGSLYLQSKVYRAKERIDMELQKSEQSGSSEPKEPKT</sequence>
<keyword evidence="7" id="KW-0496">Mitochondrion</keyword>
<evidence type="ECO:0000313" key="11">
    <source>
        <dbReference type="Proteomes" id="UP000005408"/>
    </source>
</evidence>
<evidence type="ECO:0000256" key="3">
    <source>
        <dbReference type="ARBA" id="ARBA00022448"/>
    </source>
</evidence>
<dbReference type="AlphaFoldDB" id="A0A8W8KRV1"/>
<dbReference type="InterPro" id="IPR005341">
    <property type="entry name" value="Tim16"/>
</dbReference>
<dbReference type="GeneID" id="105339140"/>
<protein>
    <recommendedName>
        <fullName evidence="12">Mitochondrial import inner membrane translocase subunit Tim16</fullName>
    </recommendedName>
</protein>
<evidence type="ECO:0000313" key="10">
    <source>
        <dbReference type="EnsemblMetazoa" id="G25042.1:cds"/>
    </source>
</evidence>
<keyword evidence="11" id="KW-1185">Reference proteome</keyword>
<evidence type="ECO:0008006" key="12">
    <source>
        <dbReference type="Google" id="ProtNLM"/>
    </source>
</evidence>
<dbReference type="Gene3D" id="1.10.287.110">
    <property type="entry name" value="DnaJ domain"/>
    <property type="match status" value="1"/>
</dbReference>
<evidence type="ECO:0000256" key="6">
    <source>
        <dbReference type="ARBA" id="ARBA00023010"/>
    </source>
</evidence>
<organism evidence="10 11">
    <name type="scientific">Magallana gigas</name>
    <name type="common">Pacific oyster</name>
    <name type="synonym">Crassostrea gigas</name>
    <dbReference type="NCBI Taxonomy" id="29159"/>
    <lineage>
        <taxon>Eukaryota</taxon>
        <taxon>Metazoa</taxon>
        <taxon>Spiralia</taxon>
        <taxon>Lophotrochozoa</taxon>
        <taxon>Mollusca</taxon>
        <taxon>Bivalvia</taxon>
        <taxon>Autobranchia</taxon>
        <taxon>Pteriomorphia</taxon>
        <taxon>Ostreida</taxon>
        <taxon>Ostreoidea</taxon>
        <taxon>Ostreidae</taxon>
        <taxon>Magallana</taxon>
    </lineage>
</organism>
<dbReference type="GO" id="GO:0030150">
    <property type="term" value="P:protein import into mitochondrial matrix"/>
    <property type="evidence" value="ECO:0007669"/>
    <property type="project" value="InterPro"/>
</dbReference>
<dbReference type="Pfam" id="PF03656">
    <property type="entry name" value="Pam16"/>
    <property type="match status" value="1"/>
</dbReference>
<evidence type="ECO:0000256" key="9">
    <source>
        <dbReference type="SAM" id="MobiDB-lite"/>
    </source>
</evidence>
<dbReference type="Proteomes" id="UP000005408">
    <property type="component" value="Unassembled WGS sequence"/>
</dbReference>
<reference evidence="10" key="1">
    <citation type="submission" date="2022-08" db="UniProtKB">
        <authorList>
            <consortium name="EnsemblMetazoa"/>
        </authorList>
    </citation>
    <scope>IDENTIFICATION</scope>
    <source>
        <strain evidence="10">05x7-T-G4-1.051#20</strain>
    </source>
</reference>
<dbReference type="PANTHER" id="PTHR12388:SF0">
    <property type="entry name" value="MITOCHONDRIAL IMPORT INNER MEMBRANE TRANSLOCASE SUBUNIT TIM16"/>
    <property type="match status" value="1"/>
</dbReference>
<dbReference type="FunFam" id="1.10.287.110:FF:000006">
    <property type="entry name" value="Import inner membrane translocase subunit TIM16"/>
    <property type="match status" value="1"/>
</dbReference>
<keyword evidence="6" id="KW-0811">Translocation</keyword>
<keyword evidence="4" id="KW-0999">Mitochondrion inner membrane</keyword>
<keyword evidence="3" id="KW-0813">Transport</keyword>
<feature type="region of interest" description="Disordered" evidence="9">
    <location>
        <begin position="148"/>
        <end position="167"/>
    </location>
</feature>
<evidence type="ECO:0000256" key="7">
    <source>
        <dbReference type="ARBA" id="ARBA00023128"/>
    </source>
</evidence>
<comment type="subcellular location">
    <subcellularLocation>
        <location evidence="1">Mitochondrion inner membrane</location>
        <topology evidence="1">Peripheral membrane protein</topology>
    </subcellularLocation>
</comment>
<dbReference type="OrthoDB" id="10262892at2759"/>
<dbReference type="InterPro" id="IPR036869">
    <property type="entry name" value="J_dom_sf"/>
</dbReference>
<dbReference type="PANTHER" id="PTHR12388">
    <property type="entry name" value="MITOCHONDRIA ASSOCIATED GRANULOCYTE MACROPHAGE CSF SIGNALING MOLECULE"/>
    <property type="match status" value="1"/>
</dbReference>
<dbReference type="PROSITE" id="PS51257">
    <property type="entry name" value="PROKAR_LIPOPROTEIN"/>
    <property type="match status" value="1"/>
</dbReference>